<keyword evidence="2" id="KW-1185">Reference proteome</keyword>
<evidence type="ECO:0000313" key="2">
    <source>
        <dbReference type="Proteomes" id="UP000192923"/>
    </source>
</evidence>
<dbReference type="Proteomes" id="UP000192923">
    <property type="component" value="Unassembled WGS sequence"/>
</dbReference>
<proteinExistence type="predicted"/>
<accession>A0A1Y6DE85</accession>
<organism evidence="1 2">
    <name type="scientific">Methylomagnum ishizawai</name>
    <dbReference type="NCBI Taxonomy" id="1760988"/>
    <lineage>
        <taxon>Bacteria</taxon>
        <taxon>Pseudomonadati</taxon>
        <taxon>Pseudomonadota</taxon>
        <taxon>Gammaproteobacteria</taxon>
        <taxon>Methylococcales</taxon>
        <taxon>Methylococcaceae</taxon>
        <taxon>Methylomagnum</taxon>
    </lineage>
</organism>
<name>A0A1Y6DE85_9GAMM</name>
<dbReference type="InterPro" id="IPR009003">
    <property type="entry name" value="Peptidase_S1_PA"/>
</dbReference>
<dbReference type="EMBL" id="FXAM01000004">
    <property type="protein sequence ID" value="SMF97755.1"/>
    <property type="molecule type" value="Genomic_DNA"/>
</dbReference>
<gene>
    <name evidence="1" type="ORF">SAMN02949497_0011</name>
</gene>
<dbReference type="AlphaFoldDB" id="A0A1Y6DE85"/>
<dbReference type="RefSeq" id="WP_125469189.1">
    <property type="nucleotide sequence ID" value="NZ_FXAM01000004.1"/>
</dbReference>
<dbReference type="OrthoDB" id="10010403at2"/>
<protein>
    <recommendedName>
        <fullName evidence="3">Trypsin-like peptidase domain-containing protein</fullName>
    </recommendedName>
</protein>
<sequence length="266" mass="30252">MTKISFLHSGLPKDCTFPIISTLESAENYPFRHGTGFFAKRGRDIYFITARHCLIKHTNENIDKLASRLAIPYIPHGYKHEKSDYIQFSDIYSPKQKQNNSQEEYIDFVVLKISNPSKSKHLKTLLSRSVKIPPTGDWLDSFISIGQEKFGVLDGKSIKLLCIGYPYDGTITNITIDDNERANILLQPATFIGYLEEGIDWNLLSLSKITWECELNGFSGSPVFISFKNENGRQFALSGMLVMGTNSKVHFIKVSVISRFFQELYS</sequence>
<dbReference type="SUPFAM" id="SSF50494">
    <property type="entry name" value="Trypsin-like serine proteases"/>
    <property type="match status" value="1"/>
</dbReference>
<evidence type="ECO:0000313" key="1">
    <source>
        <dbReference type="EMBL" id="SMF97755.1"/>
    </source>
</evidence>
<evidence type="ECO:0008006" key="3">
    <source>
        <dbReference type="Google" id="ProtNLM"/>
    </source>
</evidence>
<reference evidence="1 2" key="1">
    <citation type="submission" date="2016-12" db="EMBL/GenBank/DDBJ databases">
        <authorList>
            <person name="Song W.-J."/>
            <person name="Kurnit D.M."/>
        </authorList>
    </citation>
    <scope>NUCLEOTIDE SEQUENCE [LARGE SCALE GENOMIC DNA]</scope>
    <source>
        <strain evidence="1 2">175</strain>
    </source>
</reference>